<feature type="region of interest" description="Disordered" evidence="1">
    <location>
        <begin position="159"/>
        <end position="183"/>
    </location>
</feature>
<dbReference type="AlphaFoldDB" id="L1JHY1"/>
<dbReference type="PaxDb" id="55529-EKX48133"/>
<dbReference type="GeneID" id="17304816"/>
<dbReference type="Proteomes" id="UP000011087">
    <property type="component" value="Unassembled WGS sequence"/>
</dbReference>
<evidence type="ECO:0000256" key="1">
    <source>
        <dbReference type="SAM" id="MobiDB-lite"/>
    </source>
</evidence>
<evidence type="ECO:0000313" key="2">
    <source>
        <dbReference type="EMBL" id="EKX48133.1"/>
    </source>
</evidence>
<dbReference type="KEGG" id="gtt:GUITHDRAFT_106210"/>
<proteinExistence type="predicted"/>
<reference evidence="2 4" key="1">
    <citation type="journal article" date="2012" name="Nature">
        <title>Algal genomes reveal evolutionary mosaicism and the fate of nucleomorphs.</title>
        <authorList>
            <consortium name="DOE Joint Genome Institute"/>
            <person name="Curtis B.A."/>
            <person name="Tanifuji G."/>
            <person name="Burki F."/>
            <person name="Gruber A."/>
            <person name="Irimia M."/>
            <person name="Maruyama S."/>
            <person name="Arias M.C."/>
            <person name="Ball S.G."/>
            <person name="Gile G.H."/>
            <person name="Hirakawa Y."/>
            <person name="Hopkins J.F."/>
            <person name="Kuo A."/>
            <person name="Rensing S.A."/>
            <person name="Schmutz J."/>
            <person name="Symeonidi A."/>
            <person name="Elias M."/>
            <person name="Eveleigh R.J."/>
            <person name="Herman E.K."/>
            <person name="Klute M.J."/>
            <person name="Nakayama T."/>
            <person name="Obornik M."/>
            <person name="Reyes-Prieto A."/>
            <person name="Armbrust E.V."/>
            <person name="Aves S.J."/>
            <person name="Beiko R.G."/>
            <person name="Coutinho P."/>
            <person name="Dacks J.B."/>
            <person name="Durnford D.G."/>
            <person name="Fast N.M."/>
            <person name="Green B.R."/>
            <person name="Grisdale C.J."/>
            <person name="Hempel F."/>
            <person name="Henrissat B."/>
            <person name="Hoppner M.P."/>
            <person name="Ishida K."/>
            <person name="Kim E."/>
            <person name="Koreny L."/>
            <person name="Kroth P.G."/>
            <person name="Liu Y."/>
            <person name="Malik S.B."/>
            <person name="Maier U.G."/>
            <person name="McRose D."/>
            <person name="Mock T."/>
            <person name="Neilson J.A."/>
            <person name="Onodera N.T."/>
            <person name="Poole A.M."/>
            <person name="Pritham E.J."/>
            <person name="Richards T.A."/>
            <person name="Rocap G."/>
            <person name="Roy S.W."/>
            <person name="Sarai C."/>
            <person name="Schaack S."/>
            <person name="Shirato S."/>
            <person name="Slamovits C.H."/>
            <person name="Spencer D.F."/>
            <person name="Suzuki S."/>
            <person name="Worden A.Z."/>
            <person name="Zauner S."/>
            <person name="Barry K."/>
            <person name="Bell C."/>
            <person name="Bharti A.K."/>
            <person name="Crow J.A."/>
            <person name="Grimwood J."/>
            <person name="Kramer R."/>
            <person name="Lindquist E."/>
            <person name="Lucas S."/>
            <person name="Salamov A."/>
            <person name="McFadden G.I."/>
            <person name="Lane C.E."/>
            <person name="Keeling P.J."/>
            <person name="Gray M.W."/>
            <person name="Grigoriev I.V."/>
            <person name="Archibald J.M."/>
        </authorList>
    </citation>
    <scope>NUCLEOTIDE SEQUENCE</scope>
    <source>
        <strain evidence="2 4">CCMP2712</strain>
    </source>
</reference>
<dbReference type="HOGENOM" id="CLU_574218_0_0_1"/>
<evidence type="ECO:0000313" key="3">
    <source>
        <dbReference type="EnsemblProtists" id="EKX48133"/>
    </source>
</evidence>
<name>L1JHY1_GUITC</name>
<dbReference type="RefSeq" id="XP_005835113.1">
    <property type="nucleotide sequence ID" value="XM_005835056.1"/>
</dbReference>
<organism evidence="2">
    <name type="scientific">Guillardia theta (strain CCMP2712)</name>
    <name type="common">Cryptophyte</name>
    <dbReference type="NCBI Taxonomy" id="905079"/>
    <lineage>
        <taxon>Eukaryota</taxon>
        <taxon>Cryptophyceae</taxon>
        <taxon>Pyrenomonadales</taxon>
        <taxon>Geminigeraceae</taxon>
        <taxon>Guillardia</taxon>
    </lineage>
</organism>
<sequence>MGGKKEEGGEVEETMRDLFELVKEAGTSANEKDLGTGRAKSLISNIQSMMGQAQSSKSVSTVLQAVAAQCSDPDGSRAVKIILGVLSKSDITSVRILWCLGRILASMHNEQTSAFHEEIVKALQVIMQRVEGKAELETLLFVVVCQACESKMGMERVSKHSEMGHQAHHAGEERPEKHSHHGVDDERIFEADRKMLSGIIGMGEHSGGARDIASGQDAEDDVEMQDAARQSESNSTLVVHDMCKDDASLLDQIWSRAYTDHILLSTNGHSLKDSSHTEFNEDADMPLMKLSLHAPSFCSLLLPRCIIALREVLCKSIASQRMSPCLVTLSKLVSEWLNSSVRFLSTQIPRVVDLIYICSLWPYEFYDASASGNALLADFMMALSDVSPAEDQGPVSQEDIAIVSKAIKQLDAPRNEVATDKLAQILIAASSHGWIRLSQSDMDTAVSMLERRPMMETFISRYPMLVKGMEDRKKLV</sequence>
<dbReference type="EMBL" id="JH992987">
    <property type="protein sequence ID" value="EKX48133.1"/>
    <property type="molecule type" value="Genomic_DNA"/>
</dbReference>
<dbReference type="EnsemblProtists" id="EKX48133">
    <property type="protein sequence ID" value="EKX48133"/>
    <property type="gene ID" value="GUITHDRAFT_106210"/>
</dbReference>
<evidence type="ECO:0000313" key="4">
    <source>
        <dbReference type="Proteomes" id="UP000011087"/>
    </source>
</evidence>
<accession>L1JHY1</accession>
<reference evidence="3" key="3">
    <citation type="submission" date="2015-06" db="UniProtKB">
        <authorList>
            <consortium name="EnsemblProtists"/>
        </authorList>
    </citation>
    <scope>IDENTIFICATION</scope>
</reference>
<keyword evidence="4" id="KW-1185">Reference proteome</keyword>
<protein>
    <recommendedName>
        <fullName evidence="5">Symplekin/Pta1 N-terminal domain-containing protein</fullName>
    </recommendedName>
</protein>
<evidence type="ECO:0008006" key="5">
    <source>
        <dbReference type="Google" id="ProtNLM"/>
    </source>
</evidence>
<gene>
    <name evidence="2" type="ORF">GUITHDRAFT_106210</name>
</gene>
<reference evidence="4" key="2">
    <citation type="submission" date="2012-11" db="EMBL/GenBank/DDBJ databases">
        <authorList>
            <person name="Kuo A."/>
            <person name="Curtis B.A."/>
            <person name="Tanifuji G."/>
            <person name="Burki F."/>
            <person name="Gruber A."/>
            <person name="Irimia M."/>
            <person name="Maruyama S."/>
            <person name="Arias M.C."/>
            <person name="Ball S.G."/>
            <person name="Gile G.H."/>
            <person name="Hirakawa Y."/>
            <person name="Hopkins J.F."/>
            <person name="Rensing S.A."/>
            <person name="Schmutz J."/>
            <person name="Symeonidi A."/>
            <person name="Elias M."/>
            <person name="Eveleigh R.J."/>
            <person name="Herman E.K."/>
            <person name="Klute M.J."/>
            <person name="Nakayama T."/>
            <person name="Obornik M."/>
            <person name="Reyes-Prieto A."/>
            <person name="Armbrust E.V."/>
            <person name="Aves S.J."/>
            <person name="Beiko R.G."/>
            <person name="Coutinho P."/>
            <person name="Dacks J.B."/>
            <person name="Durnford D.G."/>
            <person name="Fast N.M."/>
            <person name="Green B.R."/>
            <person name="Grisdale C."/>
            <person name="Hempe F."/>
            <person name="Henrissat B."/>
            <person name="Hoppner M.P."/>
            <person name="Ishida K.-I."/>
            <person name="Kim E."/>
            <person name="Koreny L."/>
            <person name="Kroth P.G."/>
            <person name="Liu Y."/>
            <person name="Malik S.-B."/>
            <person name="Maier U.G."/>
            <person name="McRose D."/>
            <person name="Mock T."/>
            <person name="Neilson J.A."/>
            <person name="Onodera N.T."/>
            <person name="Poole A.M."/>
            <person name="Pritham E.J."/>
            <person name="Richards T.A."/>
            <person name="Rocap G."/>
            <person name="Roy S.W."/>
            <person name="Sarai C."/>
            <person name="Schaack S."/>
            <person name="Shirato S."/>
            <person name="Slamovits C.H."/>
            <person name="Spencer D.F."/>
            <person name="Suzuki S."/>
            <person name="Worden A.Z."/>
            <person name="Zauner S."/>
            <person name="Barry K."/>
            <person name="Bell C."/>
            <person name="Bharti A.K."/>
            <person name="Crow J.A."/>
            <person name="Grimwood J."/>
            <person name="Kramer R."/>
            <person name="Lindquist E."/>
            <person name="Lucas S."/>
            <person name="Salamov A."/>
            <person name="McFadden G.I."/>
            <person name="Lane C.E."/>
            <person name="Keeling P.J."/>
            <person name="Gray M.W."/>
            <person name="Grigoriev I.V."/>
            <person name="Archibald J.M."/>
        </authorList>
    </citation>
    <scope>NUCLEOTIDE SEQUENCE</scope>
    <source>
        <strain evidence="4">CCMP2712</strain>
    </source>
</reference>